<accession>A0ABU4CN60</accession>
<evidence type="ECO:0000256" key="5">
    <source>
        <dbReference type="SAM" id="MobiDB-lite"/>
    </source>
</evidence>
<evidence type="ECO:0000313" key="7">
    <source>
        <dbReference type="EMBL" id="MDV6285004.1"/>
    </source>
</evidence>
<keyword evidence="2" id="KW-0285">Flavoprotein</keyword>
<name>A0ABU4CN60_RHOJO</name>
<evidence type="ECO:0000313" key="8">
    <source>
        <dbReference type="Proteomes" id="UP001185737"/>
    </source>
</evidence>
<comment type="cofactor">
    <cofactor evidence="1">
        <name>FAD</name>
        <dbReference type="ChEBI" id="CHEBI:57692"/>
    </cofactor>
</comment>
<dbReference type="SUPFAM" id="SSF56425">
    <property type="entry name" value="Succinate dehydrogenase/fumarate reductase flavoprotein, catalytic domain"/>
    <property type="match status" value="1"/>
</dbReference>
<feature type="region of interest" description="Disordered" evidence="5">
    <location>
        <begin position="577"/>
        <end position="610"/>
    </location>
</feature>
<evidence type="ECO:0000256" key="1">
    <source>
        <dbReference type="ARBA" id="ARBA00001974"/>
    </source>
</evidence>
<dbReference type="InterPro" id="IPR036188">
    <property type="entry name" value="FAD/NAD-bd_sf"/>
</dbReference>
<dbReference type="PANTHER" id="PTHR43400:SF10">
    <property type="entry name" value="3-OXOSTEROID 1-DEHYDROGENASE"/>
    <property type="match status" value="1"/>
</dbReference>
<dbReference type="PRINTS" id="PR00411">
    <property type="entry name" value="PNDRDTASEI"/>
</dbReference>
<evidence type="ECO:0000256" key="2">
    <source>
        <dbReference type="ARBA" id="ARBA00022630"/>
    </source>
</evidence>
<sequence>MANYETDVLVVGSGAAGLSAAIAARKQGLDVLLVEKEPHLGGTSAISGGWLWVPGNRQGVAQGDTREDAEAYIKALAGESYDAAAVKTFLDGVPEALDFFERETDVEFVYPQTAPDYQMEAPGAKKSGRALTVQRADARMLGEDRLRMQPYLYTYTVFGYMPEIGQDLATFLKANQSLKSFTYVARALLKTWYESVIFRRSFTRTNGNALMTRLMATARTLAIPMWTSAPVAELIADDNGVVTGARITGTQAWTVHARLGVVLAAGGFGGNAELRKQAFVHDPFGDNHVTPTVGHGGDSYLLAAERGGVLDTRPHQPASWGPVTSFRTLRGKQRVFPHLRAFGLPGLIAVNRHGKRFANESFSYHDFGTELIKDNLHEHKTYAYIIADRKAMRRYGIGYAKPWPLPTWYYTKVGFLTEGKTIDDLATKIGVPAAALEETLQEFNAGAARGEDPKFGRGSNWFHHFKGDMEHKPNPNLATIDTGPYYAVRIEMGDLGTYAGLAVNTRSEVVTTDGAAIPGLYAVGTAAVSVFGGGYPGYGANIGPAMVFGYQVGRDIAAHAAERAHTHADPAAPATIAAHAAERAHTHADPAAPATKTRRNPNNARKVTTK</sequence>
<organism evidence="7 8">
    <name type="scientific">Rhodococcus jostii</name>
    <dbReference type="NCBI Taxonomy" id="132919"/>
    <lineage>
        <taxon>Bacteria</taxon>
        <taxon>Bacillati</taxon>
        <taxon>Actinomycetota</taxon>
        <taxon>Actinomycetes</taxon>
        <taxon>Mycobacteriales</taxon>
        <taxon>Nocardiaceae</taxon>
        <taxon>Rhodococcus</taxon>
    </lineage>
</organism>
<dbReference type="InterPro" id="IPR003953">
    <property type="entry name" value="FAD-dep_OxRdtase_2_FAD-bd"/>
</dbReference>
<dbReference type="InterPro" id="IPR027477">
    <property type="entry name" value="Succ_DH/fumarate_Rdtase_cat_sf"/>
</dbReference>
<dbReference type="RefSeq" id="WP_317570676.1">
    <property type="nucleotide sequence ID" value="NZ_JAWLKA010000022.1"/>
</dbReference>
<gene>
    <name evidence="7" type="ORF">R3Q59_31465</name>
</gene>
<evidence type="ECO:0000259" key="6">
    <source>
        <dbReference type="Pfam" id="PF00890"/>
    </source>
</evidence>
<keyword evidence="8" id="KW-1185">Reference proteome</keyword>
<feature type="domain" description="FAD-dependent oxidoreductase 2 FAD-binding" evidence="6">
    <location>
        <begin position="7"/>
        <end position="541"/>
    </location>
</feature>
<evidence type="ECO:0000256" key="3">
    <source>
        <dbReference type="ARBA" id="ARBA00022827"/>
    </source>
</evidence>
<feature type="compositionally biased region" description="Polar residues" evidence="5">
    <location>
        <begin position="600"/>
        <end position="610"/>
    </location>
</feature>
<dbReference type="SUPFAM" id="SSF51905">
    <property type="entry name" value="FAD/NAD(P)-binding domain"/>
    <property type="match status" value="1"/>
</dbReference>
<dbReference type="Gene3D" id="3.50.50.60">
    <property type="entry name" value="FAD/NAD(P)-binding domain"/>
    <property type="match status" value="2"/>
</dbReference>
<dbReference type="Pfam" id="PF00890">
    <property type="entry name" value="FAD_binding_2"/>
    <property type="match status" value="1"/>
</dbReference>
<dbReference type="Gene3D" id="3.90.700.10">
    <property type="entry name" value="Succinate dehydrogenase/fumarate reductase flavoprotein, catalytic domain"/>
    <property type="match status" value="1"/>
</dbReference>
<keyword evidence="4" id="KW-0560">Oxidoreductase</keyword>
<protein>
    <submittedName>
        <fullName evidence="7">FAD-dependent oxidoreductase</fullName>
    </submittedName>
</protein>
<evidence type="ECO:0000256" key="4">
    <source>
        <dbReference type="ARBA" id="ARBA00023002"/>
    </source>
</evidence>
<dbReference type="PANTHER" id="PTHR43400">
    <property type="entry name" value="FUMARATE REDUCTASE"/>
    <property type="match status" value="1"/>
</dbReference>
<proteinExistence type="predicted"/>
<dbReference type="EMBL" id="JAWLKA010000022">
    <property type="protein sequence ID" value="MDV6285004.1"/>
    <property type="molecule type" value="Genomic_DNA"/>
</dbReference>
<dbReference type="Proteomes" id="UP001185737">
    <property type="component" value="Unassembled WGS sequence"/>
</dbReference>
<comment type="caution">
    <text evidence="7">The sequence shown here is derived from an EMBL/GenBank/DDBJ whole genome shotgun (WGS) entry which is preliminary data.</text>
</comment>
<keyword evidence="3" id="KW-0274">FAD</keyword>
<reference evidence="7 8" key="1">
    <citation type="submission" date="2023-10" db="EMBL/GenBank/DDBJ databases">
        <title>Development of a sustainable strategy for remediation of hydrocarbon-contaminated territories based on the waste exchange concept.</title>
        <authorList>
            <person name="Krivoruchko A."/>
        </authorList>
    </citation>
    <scope>NUCLEOTIDE SEQUENCE [LARGE SCALE GENOMIC DNA]</scope>
    <source>
        <strain evidence="7 8">IEGM 60</strain>
    </source>
</reference>
<dbReference type="InterPro" id="IPR050315">
    <property type="entry name" value="FAD-oxidoreductase_2"/>
</dbReference>